<name>A1CHM8_ASPCL</name>
<protein>
    <recommendedName>
        <fullName evidence="1">NmrA-like domain-containing protein</fullName>
    </recommendedName>
</protein>
<keyword evidence="3" id="KW-1185">Reference proteome</keyword>
<dbReference type="AlphaFoldDB" id="A1CHM8"/>
<dbReference type="Proteomes" id="UP000006701">
    <property type="component" value="Unassembled WGS sequence"/>
</dbReference>
<dbReference type="VEuPathDB" id="FungiDB:ACLA_048530"/>
<proteinExistence type="predicted"/>
<accession>A1CHM8</accession>
<gene>
    <name evidence="2" type="ORF">ACLA_048530</name>
</gene>
<dbReference type="Gene3D" id="3.40.50.720">
    <property type="entry name" value="NAD(P)-binding Rossmann-like Domain"/>
    <property type="match status" value="1"/>
</dbReference>
<sequence>MSKLLVICGATGQQGGSIVETILGDPHLSSQYRMRTLTRDPSKPAAQKLA</sequence>
<dbReference type="GeneID" id="4704125"/>
<dbReference type="HOGENOM" id="CLU_3124682_0_0_1"/>
<feature type="domain" description="NmrA-like" evidence="1">
    <location>
        <begin position="1"/>
        <end position="50"/>
    </location>
</feature>
<reference evidence="2 3" key="1">
    <citation type="journal article" date="2008" name="PLoS Genet.">
        <title>Genomic islands in the pathogenic filamentous fungus Aspergillus fumigatus.</title>
        <authorList>
            <person name="Fedorova N.D."/>
            <person name="Khaldi N."/>
            <person name="Joardar V.S."/>
            <person name="Maiti R."/>
            <person name="Amedeo P."/>
            <person name="Anderson M.J."/>
            <person name="Crabtree J."/>
            <person name="Silva J.C."/>
            <person name="Badger J.H."/>
            <person name="Albarraq A."/>
            <person name="Angiuoli S."/>
            <person name="Bussey H."/>
            <person name="Bowyer P."/>
            <person name="Cotty P.J."/>
            <person name="Dyer P.S."/>
            <person name="Egan A."/>
            <person name="Galens K."/>
            <person name="Fraser-Liggett C.M."/>
            <person name="Haas B.J."/>
            <person name="Inman J.M."/>
            <person name="Kent R."/>
            <person name="Lemieux S."/>
            <person name="Malavazi I."/>
            <person name="Orvis J."/>
            <person name="Roemer T."/>
            <person name="Ronning C.M."/>
            <person name="Sundaram J.P."/>
            <person name="Sutton G."/>
            <person name="Turner G."/>
            <person name="Venter J.C."/>
            <person name="White O.R."/>
            <person name="Whitty B.R."/>
            <person name="Youngman P."/>
            <person name="Wolfe K.H."/>
            <person name="Goldman G.H."/>
            <person name="Wortman J.R."/>
            <person name="Jiang B."/>
            <person name="Denning D.W."/>
            <person name="Nierman W.C."/>
        </authorList>
    </citation>
    <scope>NUCLEOTIDE SEQUENCE [LARGE SCALE GENOMIC DNA]</scope>
    <source>
        <strain evidence="3">ATCC 1007 / CBS 513.65 / DSM 816 / NCTC 3887 / NRRL 1</strain>
    </source>
</reference>
<dbReference type="KEGG" id="act:ACLA_048530"/>
<evidence type="ECO:0000313" key="3">
    <source>
        <dbReference type="Proteomes" id="UP000006701"/>
    </source>
</evidence>
<dbReference type="RefSeq" id="XP_001271809.1">
    <property type="nucleotide sequence ID" value="XM_001271808.1"/>
</dbReference>
<evidence type="ECO:0000259" key="1">
    <source>
        <dbReference type="Pfam" id="PF05368"/>
    </source>
</evidence>
<dbReference type="Pfam" id="PF05368">
    <property type="entry name" value="NmrA"/>
    <property type="match status" value="1"/>
</dbReference>
<dbReference type="InterPro" id="IPR036291">
    <property type="entry name" value="NAD(P)-bd_dom_sf"/>
</dbReference>
<dbReference type="STRING" id="344612.A1CHM8"/>
<evidence type="ECO:0000313" key="2">
    <source>
        <dbReference type="EMBL" id="EAW10383.1"/>
    </source>
</evidence>
<dbReference type="OrthoDB" id="3358371at2759"/>
<dbReference type="InterPro" id="IPR008030">
    <property type="entry name" value="NmrA-like"/>
</dbReference>
<dbReference type="SUPFAM" id="SSF51735">
    <property type="entry name" value="NAD(P)-binding Rossmann-fold domains"/>
    <property type="match status" value="1"/>
</dbReference>
<organism evidence="2 3">
    <name type="scientific">Aspergillus clavatus (strain ATCC 1007 / CBS 513.65 / DSM 816 / NCTC 3887 / NRRL 1 / QM 1276 / 107)</name>
    <dbReference type="NCBI Taxonomy" id="344612"/>
    <lineage>
        <taxon>Eukaryota</taxon>
        <taxon>Fungi</taxon>
        <taxon>Dikarya</taxon>
        <taxon>Ascomycota</taxon>
        <taxon>Pezizomycotina</taxon>
        <taxon>Eurotiomycetes</taxon>
        <taxon>Eurotiomycetidae</taxon>
        <taxon>Eurotiales</taxon>
        <taxon>Aspergillaceae</taxon>
        <taxon>Aspergillus</taxon>
        <taxon>Aspergillus subgen. Fumigati</taxon>
    </lineage>
</organism>
<dbReference type="EMBL" id="DS027054">
    <property type="protein sequence ID" value="EAW10383.1"/>
    <property type="molecule type" value="Genomic_DNA"/>
</dbReference>